<dbReference type="EMBL" id="QPMM01000003">
    <property type="protein sequence ID" value="RFS23894.1"/>
    <property type="molecule type" value="Genomic_DNA"/>
</dbReference>
<dbReference type="PANTHER" id="PTHR34406:SF1">
    <property type="entry name" value="PROTEIN YCEI"/>
    <property type="match status" value="1"/>
</dbReference>
<evidence type="ECO:0000259" key="1">
    <source>
        <dbReference type="SMART" id="SM00867"/>
    </source>
</evidence>
<dbReference type="AlphaFoldDB" id="A0A3E1YCY8"/>
<dbReference type="PROSITE" id="PS51257">
    <property type="entry name" value="PROKAR_LIPOPROTEIN"/>
    <property type="match status" value="1"/>
</dbReference>
<evidence type="ECO:0000313" key="2">
    <source>
        <dbReference type="EMBL" id="RFS23894.1"/>
    </source>
</evidence>
<comment type="caution">
    <text evidence="2">The sequence shown here is derived from an EMBL/GenBank/DDBJ whole genome shotgun (WGS) entry which is preliminary data.</text>
</comment>
<dbReference type="InterPro" id="IPR007372">
    <property type="entry name" value="Lipid/polyisoprenoid-bd_YceI"/>
</dbReference>
<protein>
    <submittedName>
        <fullName evidence="2">YceI family protein</fullName>
    </submittedName>
</protein>
<proteinExistence type="predicted"/>
<gene>
    <name evidence="2" type="ORF">DVR12_08375</name>
</gene>
<dbReference type="OrthoDB" id="951410at2"/>
<evidence type="ECO:0000313" key="3">
    <source>
        <dbReference type="Proteomes" id="UP000260644"/>
    </source>
</evidence>
<name>A0A3E1YCY8_9BACT</name>
<dbReference type="SMART" id="SM00867">
    <property type="entry name" value="YceI"/>
    <property type="match status" value="1"/>
</dbReference>
<feature type="domain" description="Lipid/polyisoprenoid-binding YceI-like" evidence="1">
    <location>
        <begin position="40"/>
        <end position="218"/>
    </location>
</feature>
<dbReference type="Pfam" id="PF04264">
    <property type="entry name" value="YceI"/>
    <property type="match status" value="1"/>
</dbReference>
<accession>A0A3E1YCY8</accession>
<dbReference type="Proteomes" id="UP000260644">
    <property type="component" value="Unassembled WGS sequence"/>
</dbReference>
<dbReference type="SUPFAM" id="SSF101874">
    <property type="entry name" value="YceI-like"/>
    <property type="match status" value="1"/>
</dbReference>
<organism evidence="2 3">
    <name type="scientific">Chitinophaga silvatica</name>
    <dbReference type="NCBI Taxonomy" id="2282649"/>
    <lineage>
        <taxon>Bacteria</taxon>
        <taxon>Pseudomonadati</taxon>
        <taxon>Bacteroidota</taxon>
        <taxon>Chitinophagia</taxon>
        <taxon>Chitinophagales</taxon>
        <taxon>Chitinophagaceae</taxon>
        <taxon>Chitinophaga</taxon>
    </lineage>
</organism>
<sequence>MKQLLITLSLFVFVACEQAPKADKANITAAKTVQAGTGQAYIPDTATSRVEWIGTKPTGKHHGFIKLAGGAIYLKDSLITGGELIMNMKSMQDLDLVADTAMKNKLEAELKGSQFFDVQNFPTATFEITEVAPYQPAKDGAVTLLHATHIIKGNLTLKGVTKNISFPASITIENQEIITTANFNIDRTQWGITYRADKSLQDKLINSQVNITFHVKASR</sequence>
<dbReference type="Gene3D" id="2.40.128.110">
    <property type="entry name" value="Lipid/polyisoprenoid-binding, YceI-like"/>
    <property type="match status" value="1"/>
</dbReference>
<dbReference type="RefSeq" id="WP_116975220.1">
    <property type="nucleotide sequence ID" value="NZ_QPMM01000003.1"/>
</dbReference>
<keyword evidence="3" id="KW-1185">Reference proteome</keyword>
<dbReference type="InterPro" id="IPR036761">
    <property type="entry name" value="TTHA0802/YceI-like_sf"/>
</dbReference>
<dbReference type="PANTHER" id="PTHR34406">
    <property type="entry name" value="PROTEIN YCEI"/>
    <property type="match status" value="1"/>
</dbReference>
<reference evidence="2 3" key="1">
    <citation type="submission" date="2018-07" db="EMBL/GenBank/DDBJ databases">
        <title>Chitinophaga K2CV101002-2 sp. nov., isolated from a monsoon evergreen broad-leaved forest soil.</title>
        <authorList>
            <person name="Lv Y."/>
        </authorList>
    </citation>
    <scope>NUCLEOTIDE SEQUENCE [LARGE SCALE GENOMIC DNA]</scope>
    <source>
        <strain evidence="2 3">GDMCC 1.1288</strain>
    </source>
</reference>